<dbReference type="GO" id="GO:0005737">
    <property type="term" value="C:cytoplasm"/>
    <property type="evidence" value="ECO:0007669"/>
    <property type="project" value="UniProtKB-SubCell"/>
</dbReference>
<dbReference type="PANTHER" id="PTHR43033:SF1">
    <property type="entry name" value="TRNA(ILE)-LYSIDINE SYNTHASE-RELATED"/>
    <property type="match status" value="1"/>
</dbReference>
<dbReference type="Proteomes" id="UP000274033">
    <property type="component" value="Unassembled WGS sequence"/>
</dbReference>
<evidence type="ECO:0000256" key="5">
    <source>
        <dbReference type="ARBA" id="ARBA00022741"/>
    </source>
</evidence>
<comment type="catalytic activity">
    <reaction evidence="7 8">
        <text>cytidine(34) in tRNA(Ile2) + L-lysine + ATP = lysidine(34) in tRNA(Ile2) + AMP + diphosphate + H(+)</text>
        <dbReference type="Rhea" id="RHEA:43744"/>
        <dbReference type="Rhea" id="RHEA-COMP:10625"/>
        <dbReference type="Rhea" id="RHEA-COMP:10670"/>
        <dbReference type="ChEBI" id="CHEBI:15378"/>
        <dbReference type="ChEBI" id="CHEBI:30616"/>
        <dbReference type="ChEBI" id="CHEBI:32551"/>
        <dbReference type="ChEBI" id="CHEBI:33019"/>
        <dbReference type="ChEBI" id="CHEBI:82748"/>
        <dbReference type="ChEBI" id="CHEBI:83665"/>
        <dbReference type="ChEBI" id="CHEBI:456215"/>
        <dbReference type="EC" id="6.3.4.19"/>
    </reaction>
</comment>
<evidence type="ECO:0000313" key="11">
    <source>
        <dbReference type="Proteomes" id="UP000274033"/>
    </source>
</evidence>
<reference evidence="10 11" key="1">
    <citation type="journal article" date="2013" name="J. Microbiol.">
        <title>Lysinibacillus chungkukjangi sp. nov., isolated from Chungkukjang, Korean fermented soybean food.</title>
        <authorList>
            <person name="Kim S.J."/>
            <person name="Jang Y.H."/>
            <person name="Hamada M."/>
            <person name="Ahn J.H."/>
            <person name="Weon H.Y."/>
            <person name="Suzuki K."/>
            <person name="Whang K.S."/>
            <person name="Kwon S.W."/>
        </authorList>
    </citation>
    <scope>NUCLEOTIDE SEQUENCE [LARGE SCALE GENOMIC DNA]</scope>
    <source>
        <strain evidence="10 11">MCCC 1A12701</strain>
    </source>
</reference>
<dbReference type="PANTHER" id="PTHR43033">
    <property type="entry name" value="TRNA(ILE)-LYSIDINE SYNTHASE-RELATED"/>
    <property type="match status" value="1"/>
</dbReference>
<comment type="subcellular location">
    <subcellularLocation>
        <location evidence="1 8">Cytoplasm</location>
    </subcellularLocation>
</comment>
<keyword evidence="5 8" id="KW-0547">Nucleotide-binding</keyword>
<gene>
    <name evidence="8 10" type="primary">tilS</name>
    <name evidence="10" type="ORF">EBB45_17470</name>
</gene>
<dbReference type="GO" id="GO:0005524">
    <property type="term" value="F:ATP binding"/>
    <property type="evidence" value="ECO:0007669"/>
    <property type="project" value="UniProtKB-UniRule"/>
</dbReference>
<keyword evidence="4 8" id="KW-0819">tRNA processing</keyword>
<evidence type="ECO:0000313" key="10">
    <source>
        <dbReference type="EMBL" id="RQW73244.1"/>
    </source>
</evidence>
<dbReference type="SMART" id="SM00977">
    <property type="entry name" value="TilS_C"/>
    <property type="match status" value="1"/>
</dbReference>
<dbReference type="Pfam" id="PF11734">
    <property type="entry name" value="TilS_C"/>
    <property type="match status" value="1"/>
</dbReference>
<protein>
    <recommendedName>
        <fullName evidence="8">tRNA(Ile)-lysidine synthase</fullName>
        <ecNumber evidence="8">6.3.4.19</ecNumber>
    </recommendedName>
    <alternativeName>
        <fullName evidence="8">tRNA(Ile)-2-lysyl-cytidine synthase</fullName>
    </alternativeName>
    <alternativeName>
        <fullName evidence="8">tRNA(Ile)-lysidine synthetase</fullName>
    </alternativeName>
</protein>
<dbReference type="EC" id="6.3.4.19" evidence="8"/>
<proteinExistence type="inferred from homology"/>
<dbReference type="NCBIfam" id="TIGR02432">
    <property type="entry name" value="lysidine_TilS_N"/>
    <property type="match status" value="1"/>
</dbReference>
<keyword evidence="11" id="KW-1185">Reference proteome</keyword>
<keyword evidence="6 8" id="KW-0067">ATP-binding</keyword>
<comment type="caution">
    <text evidence="10">The sequence shown here is derived from an EMBL/GenBank/DDBJ whole genome shotgun (WGS) entry which is preliminary data.</text>
</comment>
<comment type="domain">
    <text evidence="8">The N-terminal region contains the highly conserved SGGXDS motif, predicted to be a P-loop motif involved in ATP binding.</text>
</comment>
<evidence type="ECO:0000256" key="7">
    <source>
        <dbReference type="ARBA" id="ARBA00048539"/>
    </source>
</evidence>
<dbReference type="SUPFAM" id="SSF52402">
    <property type="entry name" value="Adenine nucleotide alpha hydrolases-like"/>
    <property type="match status" value="1"/>
</dbReference>
<dbReference type="HAMAP" id="MF_01161">
    <property type="entry name" value="tRNA_Ile_lys_synt"/>
    <property type="match status" value="1"/>
</dbReference>
<dbReference type="InterPro" id="IPR012094">
    <property type="entry name" value="tRNA_Ile_lys_synt"/>
</dbReference>
<dbReference type="GO" id="GO:0032267">
    <property type="term" value="F:tRNA(Ile)-lysidine synthase activity"/>
    <property type="evidence" value="ECO:0007669"/>
    <property type="project" value="UniProtKB-EC"/>
</dbReference>
<evidence type="ECO:0000256" key="8">
    <source>
        <dbReference type="HAMAP-Rule" id="MF_01161"/>
    </source>
</evidence>
<dbReference type="GO" id="GO:0006400">
    <property type="term" value="P:tRNA modification"/>
    <property type="evidence" value="ECO:0007669"/>
    <property type="project" value="UniProtKB-UniRule"/>
</dbReference>
<dbReference type="NCBIfam" id="TIGR02433">
    <property type="entry name" value="lysidine_TilS_C"/>
    <property type="match status" value="1"/>
</dbReference>
<dbReference type="OrthoDB" id="9807403at2"/>
<name>A0A3N9U9J3_9BACI</name>
<dbReference type="InterPro" id="IPR012795">
    <property type="entry name" value="tRNA_Ile_lys_synt_N"/>
</dbReference>
<comment type="similarity">
    <text evidence="8">Belongs to the tRNA(Ile)-lysidine synthase family.</text>
</comment>
<evidence type="ECO:0000256" key="4">
    <source>
        <dbReference type="ARBA" id="ARBA00022694"/>
    </source>
</evidence>
<feature type="domain" description="Lysidine-tRNA(Ile) synthetase C-terminal" evidence="9">
    <location>
        <begin position="386"/>
        <end position="460"/>
    </location>
</feature>
<dbReference type="AlphaFoldDB" id="A0A3N9U9J3"/>
<dbReference type="Pfam" id="PF01171">
    <property type="entry name" value="ATP_bind_3"/>
    <property type="match status" value="1"/>
</dbReference>
<dbReference type="EMBL" id="RRCT01000024">
    <property type="protein sequence ID" value="RQW73244.1"/>
    <property type="molecule type" value="Genomic_DNA"/>
</dbReference>
<dbReference type="InterPro" id="IPR011063">
    <property type="entry name" value="TilS/TtcA_N"/>
</dbReference>
<comment type="function">
    <text evidence="8">Ligates lysine onto the cytidine present at position 34 of the AUA codon-specific tRNA(Ile) that contains the anticodon CAU, in an ATP-dependent manner. Cytidine is converted to lysidine, thus changing the amino acid specificity of the tRNA from methionine to isoleucine.</text>
</comment>
<dbReference type="CDD" id="cd01992">
    <property type="entry name" value="TilS_N"/>
    <property type="match status" value="1"/>
</dbReference>
<evidence type="ECO:0000256" key="3">
    <source>
        <dbReference type="ARBA" id="ARBA00022598"/>
    </source>
</evidence>
<evidence type="ECO:0000256" key="1">
    <source>
        <dbReference type="ARBA" id="ARBA00004496"/>
    </source>
</evidence>
<dbReference type="Gene3D" id="3.40.50.620">
    <property type="entry name" value="HUPs"/>
    <property type="match status" value="1"/>
</dbReference>
<dbReference type="RefSeq" id="WP_124766636.1">
    <property type="nucleotide sequence ID" value="NZ_JAFBDY010000022.1"/>
</dbReference>
<organism evidence="10 11">
    <name type="scientific">Lysinibacillus composti</name>
    <dbReference type="NCBI Taxonomy" id="720633"/>
    <lineage>
        <taxon>Bacteria</taxon>
        <taxon>Bacillati</taxon>
        <taxon>Bacillota</taxon>
        <taxon>Bacilli</taxon>
        <taxon>Bacillales</taxon>
        <taxon>Bacillaceae</taxon>
        <taxon>Lysinibacillus</taxon>
    </lineage>
</organism>
<dbReference type="SUPFAM" id="SSF82829">
    <property type="entry name" value="MesJ substrate recognition domain-like"/>
    <property type="match status" value="1"/>
</dbReference>
<feature type="binding site" evidence="8">
    <location>
        <begin position="29"/>
        <end position="34"/>
    </location>
    <ligand>
        <name>ATP</name>
        <dbReference type="ChEBI" id="CHEBI:30616"/>
    </ligand>
</feature>
<keyword evidence="2 8" id="KW-0963">Cytoplasm</keyword>
<dbReference type="SUPFAM" id="SSF56037">
    <property type="entry name" value="PheT/TilS domain"/>
    <property type="match status" value="1"/>
</dbReference>
<dbReference type="Gene3D" id="3.30.465.60">
    <property type="match status" value="1"/>
</dbReference>
<evidence type="ECO:0000256" key="2">
    <source>
        <dbReference type="ARBA" id="ARBA00022490"/>
    </source>
</evidence>
<keyword evidence="3 8" id="KW-0436">Ligase</keyword>
<dbReference type="InterPro" id="IPR012796">
    <property type="entry name" value="Lysidine-tRNA-synth_C"/>
</dbReference>
<dbReference type="InterPro" id="IPR014729">
    <property type="entry name" value="Rossmann-like_a/b/a_fold"/>
</dbReference>
<evidence type="ECO:0000256" key="6">
    <source>
        <dbReference type="ARBA" id="ARBA00022840"/>
    </source>
</evidence>
<evidence type="ECO:0000259" key="9">
    <source>
        <dbReference type="SMART" id="SM00977"/>
    </source>
</evidence>
<accession>A0A3N9U9J3</accession>
<sequence>MVSFERKVENYITEHQLIERGDRLLIACSGGIDSMGLLHFFLKFQQRYKIEIFVSHVDHMLRGETSAQDRVFVEEFCKKHNIPVFSTAIPIPKILEEEGGNSQAICRRERYRFFAEVMENKQINKLVTAHHADDQLESVLMSITRAGSIKGMKAKREFSFGTIIRPFFGVTKSEVWEYLEGVKGTYREDASNAKDDYTRNRFRHHIVPLLKEENNNIALNAVQLVENTQQDDEFLFQLAKERFSQIVKKDGEFSFSFSINSLQKEPVALQRRIILILLNYLYSNTNISQSHTMGNAILQLCNTQEGSAMIHLPEQIVAKRHYSKVTLFKERNVKSKISTLSINLNKWNELQSGIHLYIGNASYVVNTHFKNVDAYYFDSTTVRPPFFVRTRKEGDRIALKGMTEEKRLSRLFIDEKVPLDQRDRWPLLVNSNDEVIAVLGIRFNNKFSKKLRPNDDMIVLIGRNN</sequence>